<organism evidence="1 2">
    <name type="scientific">Arachis hypogaea</name>
    <name type="common">Peanut</name>
    <dbReference type="NCBI Taxonomy" id="3818"/>
    <lineage>
        <taxon>Eukaryota</taxon>
        <taxon>Viridiplantae</taxon>
        <taxon>Streptophyta</taxon>
        <taxon>Embryophyta</taxon>
        <taxon>Tracheophyta</taxon>
        <taxon>Spermatophyta</taxon>
        <taxon>Magnoliopsida</taxon>
        <taxon>eudicotyledons</taxon>
        <taxon>Gunneridae</taxon>
        <taxon>Pentapetalae</taxon>
        <taxon>rosids</taxon>
        <taxon>fabids</taxon>
        <taxon>Fabales</taxon>
        <taxon>Fabaceae</taxon>
        <taxon>Papilionoideae</taxon>
        <taxon>50 kb inversion clade</taxon>
        <taxon>dalbergioids sensu lato</taxon>
        <taxon>Dalbergieae</taxon>
        <taxon>Pterocarpus clade</taxon>
        <taxon>Arachis</taxon>
    </lineage>
</organism>
<name>A0A445BYR2_ARAHY</name>
<proteinExistence type="predicted"/>
<dbReference type="AlphaFoldDB" id="A0A445BYR2"/>
<sequence length="152" mass="17560">MKIKLMALWEVDVAKVANVHPFEEPSFMYTLDLETMYTPKFSEYTNAGIRAFYYSGWLKMEFSIRGAVITSIKDYTICRGYRLSEVSIVYKKYCWEINRYNGSHTCTRAIISQDYSKLDSNTIAEAIKSLVDADPFINSLILEKLLSNGKNF</sequence>
<dbReference type="Proteomes" id="UP000289738">
    <property type="component" value="Chromosome A08"/>
</dbReference>
<comment type="caution">
    <text evidence="1">The sequence shown here is derived from an EMBL/GenBank/DDBJ whole genome shotgun (WGS) entry which is preliminary data.</text>
</comment>
<reference evidence="1 2" key="1">
    <citation type="submission" date="2019-01" db="EMBL/GenBank/DDBJ databases">
        <title>Sequencing of cultivated peanut Arachis hypogaea provides insights into genome evolution and oil improvement.</title>
        <authorList>
            <person name="Chen X."/>
        </authorList>
    </citation>
    <scope>NUCLEOTIDE SEQUENCE [LARGE SCALE GENOMIC DNA]</scope>
    <source>
        <strain evidence="2">cv. Fuhuasheng</strain>
        <tissue evidence="1">Leaves</tissue>
    </source>
</reference>
<evidence type="ECO:0000313" key="1">
    <source>
        <dbReference type="EMBL" id="RYR43894.1"/>
    </source>
</evidence>
<keyword evidence="2" id="KW-1185">Reference proteome</keyword>
<accession>A0A445BYR2</accession>
<dbReference type="EMBL" id="SDMP01000008">
    <property type="protein sequence ID" value="RYR43894.1"/>
    <property type="molecule type" value="Genomic_DNA"/>
</dbReference>
<evidence type="ECO:0000313" key="2">
    <source>
        <dbReference type="Proteomes" id="UP000289738"/>
    </source>
</evidence>
<gene>
    <name evidence="1" type="ORF">Ahy_A08g040286</name>
</gene>
<protein>
    <submittedName>
        <fullName evidence="1">Uncharacterized protein</fullName>
    </submittedName>
</protein>